<dbReference type="InterPro" id="IPR051029">
    <property type="entry name" value="mRNA_Capping_Enz/RNA_Phosphat"/>
</dbReference>
<feature type="domain" description="Tyrosine specific protein phosphatases" evidence="3">
    <location>
        <begin position="634"/>
        <end position="701"/>
    </location>
</feature>
<evidence type="ECO:0000256" key="1">
    <source>
        <dbReference type="ARBA" id="ARBA00022801"/>
    </source>
</evidence>
<dbReference type="HOGENOM" id="CLU_013931_1_1_1"/>
<dbReference type="VEuPathDB" id="FungiDB:MPH_09755"/>
<dbReference type="OrthoDB" id="428974at2759"/>
<name>K2RS80_MACPH</name>
<dbReference type="Pfam" id="PF00782">
    <property type="entry name" value="DSPc"/>
    <property type="match status" value="1"/>
</dbReference>
<dbReference type="SMART" id="SM00195">
    <property type="entry name" value="DSPc"/>
    <property type="match status" value="1"/>
</dbReference>
<dbReference type="SUPFAM" id="SSF52799">
    <property type="entry name" value="(Phosphotyrosine protein) phosphatases II"/>
    <property type="match status" value="1"/>
</dbReference>
<dbReference type="InterPro" id="IPR000387">
    <property type="entry name" value="Tyr_Pase_dom"/>
</dbReference>
<dbReference type="CDD" id="cd14502">
    <property type="entry name" value="RNA_5'-triphosphatase"/>
    <property type="match status" value="1"/>
</dbReference>
<dbReference type="InterPro" id="IPR029058">
    <property type="entry name" value="AB_hydrolase_fold"/>
</dbReference>
<evidence type="ECO:0000256" key="2">
    <source>
        <dbReference type="ARBA" id="ARBA00022912"/>
    </source>
</evidence>
<keyword evidence="2" id="KW-0904">Protein phosphatase</keyword>
<dbReference type="FunFam" id="3.90.190.10:FF:000090">
    <property type="entry name" value="Dual specificity phosphatase catalytic domain protein"/>
    <property type="match status" value="1"/>
</dbReference>
<dbReference type="FunFam" id="3.40.50.1820:FF:000273">
    <property type="entry name" value="Dual specificity phosphatase catalytic domain protein"/>
    <property type="match status" value="1"/>
</dbReference>
<accession>K2RS80</accession>
<dbReference type="GO" id="GO:0004484">
    <property type="term" value="F:mRNA guanylyltransferase activity"/>
    <property type="evidence" value="ECO:0007669"/>
    <property type="project" value="TreeGrafter"/>
</dbReference>
<dbReference type="AlphaFoldDB" id="K2RS80"/>
<dbReference type="GO" id="GO:0006370">
    <property type="term" value="P:7-methylguanosine mRNA capping"/>
    <property type="evidence" value="ECO:0007669"/>
    <property type="project" value="TreeGrafter"/>
</dbReference>
<dbReference type="STRING" id="1126212.K2RS80"/>
<dbReference type="InterPro" id="IPR020422">
    <property type="entry name" value="TYR_PHOSPHATASE_DUAL_dom"/>
</dbReference>
<protein>
    <submittedName>
        <fullName evidence="4">Alpha/beta hydrolase fold-1</fullName>
    </submittedName>
</protein>
<reference evidence="4 5" key="1">
    <citation type="journal article" date="2012" name="BMC Genomics">
        <title>Tools to kill: Genome of one of the most destructive plant pathogenic fungi Macrophomina phaseolina.</title>
        <authorList>
            <person name="Islam M.S."/>
            <person name="Haque M.S."/>
            <person name="Islam M.M."/>
            <person name="Emdad E.M."/>
            <person name="Halim A."/>
            <person name="Hossen Q.M.M."/>
            <person name="Hossain M.Z."/>
            <person name="Ahmed B."/>
            <person name="Rahim S."/>
            <person name="Rahman M.S."/>
            <person name="Alam M.M."/>
            <person name="Hou S."/>
            <person name="Wan X."/>
            <person name="Saito J.A."/>
            <person name="Alam M."/>
        </authorList>
    </citation>
    <scope>NUCLEOTIDE SEQUENCE [LARGE SCALE GENOMIC DNA]</scope>
    <source>
        <strain evidence="4 5">MS6</strain>
    </source>
</reference>
<gene>
    <name evidence="4" type="ORF">MPH_09755</name>
</gene>
<dbReference type="Gene3D" id="3.40.50.1820">
    <property type="entry name" value="alpha/beta hydrolase"/>
    <property type="match status" value="1"/>
</dbReference>
<dbReference type="InterPro" id="IPR000340">
    <property type="entry name" value="Dual-sp_phosphatase_cat-dom"/>
</dbReference>
<comment type="caution">
    <text evidence="4">The sequence shown here is derived from an EMBL/GenBank/DDBJ whole genome shotgun (WGS) entry which is preliminary data.</text>
</comment>
<dbReference type="PANTHER" id="PTHR10367:SF25">
    <property type="entry name" value="DUAL SPECIFICITY PHOSPHATASE CATALYTIC DOMAIN PROTEIN (AFU_ORTHOLOGUE AFUA_1G03540)"/>
    <property type="match status" value="1"/>
</dbReference>
<organism evidence="4 5">
    <name type="scientific">Macrophomina phaseolina (strain MS6)</name>
    <name type="common">Charcoal rot fungus</name>
    <dbReference type="NCBI Taxonomy" id="1126212"/>
    <lineage>
        <taxon>Eukaryota</taxon>
        <taxon>Fungi</taxon>
        <taxon>Dikarya</taxon>
        <taxon>Ascomycota</taxon>
        <taxon>Pezizomycotina</taxon>
        <taxon>Dothideomycetes</taxon>
        <taxon>Dothideomycetes incertae sedis</taxon>
        <taxon>Botryosphaeriales</taxon>
        <taxon>Botryosphaeriaceae</taxon>
        <taxon>Macrophomina</taxon>
    </lineage>
</organism>
<dbReference type="GO" id="GO:0004721">
    <property type="term" value="F:phosphoprotein phosphatase activity"/>
    <property type="evidence" value="ECO:0007669"/>
    <property type="project" value="UniProtKB-KW"/>
</dbReference>
<dbReference type="InterPro" id="IPR000073">
    <property type="entry name" value="AB_hydrolase_1"/>
</dbReference>
<keyword evidence="1 4" id="KW-0378">Hydrolase</keyword>
<dbReference type="EMBL" id="AHHD01000417">
    <property type="protein sequence ID" value="EKG13079.1"/>
    <property type="molecule type" value="Genomic_DNA"/>
</dbReference>
<dbReference type="PROSITE" id="PS50056">
    <property type="entry name" value="TYR_PHOSPHATASE_2"/>
    <property type="match status" value="1"/>
</dbReference>
<dbReference type="InParanoid" id="K2RS80"/>
<dbReference type="PROSITE" id="PS00383">
    <property type="entry name" value="TYR_PHOSPHATASE_1"/>
    <property type="match status" value="1"/>
</dbReference>
<dbReference type="Gene3D" id="3.90.190.10">
    <property type="entry name" value="Protein tyrosine phosphatase superfamily"/>
    <property type="match status" value="1"/>
</dbReference>
<sequence length="727" mass="79643">MEGLHRGHGVFDATVAVMLFVPNAAASVLKPQLFASSNPPNATSSPLLPHFEGRFFSLIPRALALLGIDCARPLTLLDMVKLSLICGLIPGLLFHKHQAHLAEKESDEDSAVGSVSDTIGQDAVATDPGLLKKHSTYKSYTVASTGWTYPSIRTFHRPHPQGDKLPRKPTPLPLLVFVHGLGGCAAQFQSLLTSLVNLGPCLAIDFPGCGLSKFSPKDPRAYHTHALAALLATVIDEHRDKEAEQGVVFIGHSLGCSISAYLASSSSPEAHHLSGHVLGFVAICPKAEPPSEEEATKLRKLLSIPDPIFDLWRRWDRRGGTESASVRRFTGPDAEEETKKLQIRFNKQSRTRVWKRMARGTLPRTRCRGHSGIGAQNEEGLPGKDVWAGLDMPVFLVAGEADPITPPDEVRKIASFLGRDVDLASEKEGEPIVDAAAPVHITSANGSPQTYRTGSETLRSLDNDSLPPLDVSLTTDGEASMIMKPKSRCLKTAILPAPASHALLYAPTTARTLAGLIQGFLADRVDHRLSLGWQLKYLTTEGKWDVKNLKKWQAVAPVSEPIGGVFRAMKTLREVDPTHCPRVFVKQWQGKIRAVVDISHESPVYDPKGLENGGIQYYKFPTVSKLPPTVDEVKQFITLIDKLRGENASVPGEDASHDLPLIGVHCHYGFNRTGFFIVCYLVERLGWTLQNAINEFSKKRPPGIRHDHFIDTLFVRYHVGLKRAPTL</sequence>
<dbReference type="InterPro" id="IPR016130">
    <property type="entry name" value="Tyr_Pase_AS"/>
</dbReference>
<evidence type="ECO:0000259" key="3">
    <source>
        <dbReference type="PROSITE" id="PS50056"/>
    </source>
</evidence>
<proteinExistence type="predicted"/>
<dbReference type="Proteomes" id="UP000007129">
    <property type="component" value="Unassembled WGS sequence"/>
</dbReference>
<dbReference type="InterPro" id="IPR029021">
    <property type="entry name" value="Prot-tyrosine_phosphatase-like"/>
</dbReference>
<evidence type="ECO:0000313" key="5">
    <source>
        <dbReference type="Proteomes" id="UP000007129"/>
    </source>
</evidence>
<evidence type="ECO:0000313" key="4">
    <source>
        <dbReference type="EMBL" id="EKG13079.1"/>
    </source>
</evidence>
<dbReference type="SUPFAM" id="SSF53474">
    <property type="entry name" value="alpha/beta-Hydrolases"/>
    <property type="match status" value="1"/>
</dbReference>
<dbReference type="Pfam" id="PF12697">
    <property type="entry name" value="Abhydrolase_6"/>
    <property type="match status" value="1"/>
</dbReference>
<dbReference type="PANTHER" id="PTHR10367">
    <property type="entry name" value="MRNA-CAPPING ENZYME"/>
    <property type="match status" value="1"/>
</dbReference>
<dbReference type="eggNOG" id="KOG2386">
    <property type="taxonomic scope" value="Eukaryota"/>
</dbReference>